<keyword evidence="4" id="KW-1185">Reference proteome</keyword>
<feature type="compositionally biased region" description="Polar residues" evidence="1">
    <location>
        <begin position="96"/>
        <end position="112"/>
    </location>
</feature>
<keyword evidence="2" id="KW-1133">Transmembrane helix</keyword>
<evidence type="ECO:0000256" key="2">
    <source>
        <dbReference type="SAM" id="Phobius"/>
    </source>
</evidence>
<evidence type="ECO:0000313" key="4">
    <source>
        <dbReference type="Proteomes" id="UP001303647"/>
    </source>
</evidence>
<dbReference type="AlphaFoldDB" id="A0AAN7CJS2"/>
<organism evidence="3 4">
    <name type="scientific">Corynascus novoguineensis</name>
    <dbReference type="NCBI Taxonomy" id="1126955"/>
    <lineage>
        <taxon>Eukaryota</taxon>
        <taxon>Fungi</taxon>
        <taxon>Dikarya</taxon>
        <taxon>Ascomycota</taxon>
        <taxon>Pezizomycotina</taxon>
        <taxon>Sordariomycetes</taxon>
        <taxon>Sordariomycetidae</taxon>
        <taxon>Sordariales</taxon>
        <taxon>Chaetomiaceae</taxon>
        <taxon>Corynascus</taxon>
    </lineage>
</organism>
<keyword evidence="2" id="KW-0812">Transmembrane</keyword>
<name>A0AAN7CJS2_9PEZI</name>
<accession>A0AAN7CJS2</accession>
<comment type="caution">
    <text evidence="3">The sequence shown here is derived from an EMBL/GenBank/DDBJ whole genome shotgun (WGS) entry which is preliminary data.</text>
</comment>
<dbReference type="EMBL" id="MU857829">
    <property type="protein sequence ID" value="KAK4243345.1"/>
    <property type="molecule type" value="Genomic_DNA"/>
</dbReference>
<protein>
    <submittedName>
        <fullName evidence="3">Uncharacterized protein</fullName>
    </submittedName>
</protein>
<feature type="region of interest" description="Disordered" evidence="1">
    <location>
        <begin position="96"/>
        <end position="126"/>
    </location>
</feature>
<reference evidence="3" key="1">
    <citation type="journal article" date="2023" name="Mol. Phylogenet. Evol.">
        <title>Genome-scale phylogeny and comparative genomics of the fungal order Sordariales.</title>
        <authorList>
            <person name="Hensen N."/>
            <person name="Bonometti L."/>
            <person name="Westerberg I."/>
            <person name="Brannstrom I.O."/>
            <person name="Guillou S."/>
            <person name="Cros-Aarteil S."/>
            <person name="Calhoun S."/>
            <person name="Haridas S."/>
            <person name="Kuo A."/>
            <person name="Mondo S."/>
            <person name="Pangilinan J."/>
            <person name="Riley R."/>
            <person name="LaButti K."/>
            <person name="Andreopoulos B."/>
            <person name="Lipzen A."/>
            <person name="Chen C."/>
            <person name="Yan M."/>
            <person name="Daum C."/>
            <person name="Ng V."/>
            <person name="Clum A."/>
            <person name="Steindorff A."/>
            <person name="Ohm R.A."/>
            <person name="Martin F."/>
            <person name="Silar P."/>
            <person name="Natvig D.O."/>
            <person name="Lalanne C."/>
            <person name="Gautier V."/>
            <person name="Ament-Velasquez S.L."/>
            <person name="Kruys A."/>
            <person name="Hutchinson M.I."/>
            <person name="Powell A.J."/>
            <person name="Barry K."/>
            <person name="Miller A.N."/>
            <person name="Grigoriev I.V."/>
            <person name="Debuchy R."/>
            <person name="Gladieux P."/>
            <person name="Hiltunen Thoren M."/>
            <person name="Johannesson H."/>
        </authorList>
    </citation>
    <scope>NUCLEOTIDE SEQUENCE</scope>
    <source>
        <strain evidence="3">CBS 359.72</strain>
    </source>
</reference>
<dbReference type="Proteomes" id="UP001303647">
    <property type="component" value="Unassembled WGS sequence"/>
</dbReference>
<gene>
    <name evidence="3" type="ORF">C7999DRAFT_18289</name>
</gene>
<proteinExistence type="predicted"/>
<reference evidence="3" key="2">
    <citation type="submission" date="2023-05" db="EMBL/GenBank/DDBJ databases">
        <authorList>
            <consortium name="Lawrence Berkeley National Laboratory"/>
            <person name="Steindorff A."/>
            <person name="Hensen N."/>
            <person name="Bonometti L."/>
            <person name="Westerberg I."/>
            <person name="Brannstrom I.O."/>
            <person name="Guillou S."/>
            <person name="Cros-Aarteil S."/>
            <person name="Calhoun S."/>
            <person name="Haridas S."/>
            <person name="Kuo A."/>
            <person name="Mondo S."/>
            <person name="Pangilinan J."/>
            <person name="Riley R."/>
            <person name="Labutti K."/>
            <person name="Andreopoulos B."/>
            <person name="Lipzen A."/>
            <person name="Chen C."/>
            <person name="Yanf M."/>
            <person name="Daum C."/>
            <person name="Ng V."/>
            <person name="Clum A."/>
            <person name="Ohm R."/>
            <person name="Martin F."/>
            <person name="Silar P."/>
            <person name="Natvig D."/>
            <person name="Lalanne C."/>
            <person name="Gautier V."/>
            <person name="Ament-Velasquez S.L."/>
            <person name="Kruys A."/>
            <person name="Hutchinson M.I."/>
            <person name="Powell A.J."/>
            <person name="Barry K."/>
            <person name="Miller A.N."/>
            <person name="Grigoriev I.V."/>
            <person name="Debuchy R."/>
            <person name="Gladieux P."/>
            <person name="Thoren M.H."/>
            <person name="Johannesson H."/>
        </authorList>
    </citation>
    <scope>NUCLEOTIDE SEQUENCE</scope>
    <source>
        <strain evidence="3">CBS 359.72</strain>
    </source>
</reference>
<dbReference type="Gene3D" id="3.40.50.80">
    <property type="entry name" value="Nucleotide-binding domain of ferredoxin-NADP reductase (FNR) module"/>
    <property type="match status" value="1"/>
</dbReference>
<evidence type="ECO:0000313" key="3">
    <source>
        <dbReference type="EMBL" id="KAK4243345.1"/>
    </source>
</evidence>
<sequence length="197" mass="21864">GPYGRDLSMGAFETVVLAAEGIGISGVLPFALSLISRRKHDTENRKREDVSLYCDMTRNIDVFWKLDNNYQYDCAAGYFESLSKTLKDIASFSQRKNTAPINTQSSESQTLYTAPDKARPDTASLQDNPRVPLLSVYVAYPDRPGRAGARVPKLPSIMNWHMTSDQDTLSERIKRVANGKPGKTLVAGKSIPDETNF</sequence>
<dbReference type="InterPro" id="IPR039261">
    <property type="entry name" value="FNR_nucleotide-bd"/>
</dbReference>
<evidence type="ECO:0000256" key="1">
    <source>
        <dbReference type="SAM" id="MobiDB-lite"/>
    </source>
</evidence>
<feature type="transmembrane region" description="Helical" evidence="2">
    <location>
        <begin position="15"/>
        <end position="35"/>
    </location>
</feature>
<feature type="non-terminal residue" evidence="3">
    <location>
        <position position="1"/>
    </location>
</feature>
<keyword evidence="2" id="KW-0472">Membrane</keyword>